<evidence type="ECO:0000313" key="1">
    <source>
        <dbReference type="EMBL" id="MEQ2553668.1"/>
    </source>
</evidence>
<accession>A0ABV1H1U2</accession>
<protein>
    <submittedName>
        <fullName evidence="1">Uncharacterized protein</fullName>
    </submittedName>
</protein>
<keyword evidence="2" id="KW-1185">Reference proteome</keyword>
<gene>
    <name evidence="1" type="ORF">WMO37_01380</name>
</gene>
<sequence length="104" mass="12210">MNLYVYTLNTFFSNRPKGIHIEKVEARETPKTYMCDSYGTGYTSRIRKQDIGLIINGRIILTEPNFEYAKNKFKEMGEATIRLQKERLENAENVLRIINESEEN</sequence>
<dbReference type="Proteomes" id="UP001546774">
    <property type="component" value="Unassembled WGS sequence"/>
</dbReference>
<proteinExistence type="predicted"/>
<organism evidence="1 2">
    <name type="scientific">Lachnospira intestinalis</name>
    <dbReference type="NCBI Taxonomy" id="3133158"/>
    <lineage>
        <taxon>Bacteria</taxon>
        <taxon>Bacillati</taxon>
        <taxon>Bacillota</taxon>
        <taxon>Clostridia</taxon>
        <taxon>Lachnospirales</taxon>
        <taxon>Lachnospiraceae</taxon>
        <taxon>Lachnospira</taxon>
    </lineage>
</organism>
<evidence type="ECO:0000313" key="2">
    <source>
        <dbReference type="Proteomes" id="UP001546774"/>
    </source>
</evidence>
<comment type="caution">
    <text evidence="1">The sequence shown here is derived from an EMBL/GenBank/DDBJ whole genome shotgun (WGS) entry which is preliminary data.</text>
</comment>
<name>A0ABV1H1U2_9FIRM</name>
<dbReference type="EMBL" id="JBBMFS010000001">
    <property type="protein sequence ID" value="MEQ2553668.1"/>
    <property type="molecule type" value="Genomic_DNA"/>
</dbReference>
<reference evidence="1" key="1">
    <citation type="submission" date="2024-03" db="EMBL/GenBank/DDBJ databases">
        <title>Human intestinal bacterial collection.</title>
        <authorList>
            <person name="Pauvert C."/>
            <person name="Hitch T.C.A."/>
            <person name="Clavel T."/>
        </authorList>
    </citation>
    <scope>NUCLEOTIDE SEQUENCE [LARGE SCALE GENOMIC DNA]</scope>
    <source>
        <strain evidence="1">CLA-AA-H89B</strain>
    </source>
</reference>